<feature type="region of interest" description="Disordered" evidence="1">
    <location>
        <begin position="235"/>
        <end position="266"/>
    </location>
</feature>
<keyword evidence="2" id="KW-0732">Signal</keyword>
<protein>
    <recommendedName>
        <fullName evidence="3">Chitin-binding type-4 domain-containing protein</fullName>
    </recommendedName>
</protein>
<dbReference type="EMBL" id="CAJOBD010003039">
    <property type="protein sequence ID" value="CAF3924732.1"/>
    <property type="molecule type" value="Genomic_DNA"/>
</dbReference>
<organism evidence="4 5">
    <name type="scientific">Rotaria sordida</name>
    <dbReference type="NCBI Taxonomy" id="392033"/>
    <lineage>
        <taxon>Eukaryota</taxon>
        <taxon>Metazoa</taxon>
        <taxon>Spiralia</taxon>
        <taxon>Gnathifera</taxon>
        <taxon>Rotifera</taxon>
        <taxon>Eurotatoria</taxon>
        <taxon>Bdelloidea</taxon>
        <taxon>Philodinida</taxon>
        <taxon>Philodinidae</taxon>
        <taxon>Rotaria</taxon>
    </lineage>
</organism>
<gene>
    <name evidence="4" type="ORF">JBS370_LOCUS22124</name>
</gene>
<evidence type="ECO:0000259" key="3">
    <source>
        <dbReference type="Pfam" id="PF03067"/>
    </source>
</evidence>
<dbReference type="InterPro" id="IPR004302">
    <property type="entry name" value="Cellulose/chitin-bd_N"/>
</dbReference>
<sequence>MFGLLVLFPYFLTSVYGHGYLFEPVARSSAWLVDSSFRQCCTWPNHMEMFCGGMGHQWNVNDGKCSICGESYDKKVKLFEKGGAMYKGTIVKTYTQGQQIDVKVMLTANHKGYFEFRLCNLDASPSTDATQECLDRHQLIIANTNSTKFRDVSKYGSEMITVRVQLPPDVACRHCVFQWKYTAGNSWSTDPITGQSGAGLGRENETFMGCSDIAILPDGSPTDPPIVIIPSTSTITTRSTTTKASTTTSTNHWTRPSTTNQWSASSTTSSTIKWTWPSWSSHGSSPSTTGSTNQWTWPSWSSHESSPSTTTTRRPLGLTTWSSDFFEYQIGDEVMYDGIKYRCVAPHRSFLGAEPGILTWAWWEPVQEEEEEKTITTTTMTTSTTVSTSTLLTTTDRNLVVYGTAGGVFWAAGVNNGGSGRPYCLRM</sequence>
<comment type="caution">
    <text evidence="4">The sequence shown here is derived from an EMBL/GenBank/DDBJ whole genome shotgun (WGS) entry which is preliminary data.</text>
</comment>
<dbReference type="Gene3D" id="2.10.10.20">
    <property type="entry name" value="Carbohydrate-binding module superfamily 5/12"/>
    <property type="match status" value="1"/>
</dbReference>
<dbReference type="AlphaFoldDB" id="A0A819J7Z9"/>
<name>A0A819J7Z9_9BILA</name>
<dbReference type="Proteomes" id="UP000663836">
    <property type="component" value="Unassembled WGS sequence"/>
</dbReference>
<feature type="signal peptide" evidence="2">
    <location>
        <begin position="1"/>
        <end position="17"/>
    </location>
</feature>
<evidence type="ECO:0000313" key="5">
    <source>
        <dbReference type="Proteomes" id="UP000663836"/>
    </source>
</evidence>
<feature type="region of interest" description="Disordered" evidence="1">
    <location>
        <begin position="278"/>
        <end position="314"/>
    </location>
</feature>
<evidence type="ECO:0000256" key="2">
    <source>
        <dbReference type="SAM" id="SignalP"/>
    </source>
</evidence>
<feature type="domain" description="Chitin-binding type-4" evidence="3">
    <location>
        <begin position="18"/>
        <end position="213"/>
    </location>
</feature>
<feature type="chain" id="PRO_5032957536" description="Chitin-binding type-4 domain-containing protein" evidence="2">
    <location>
        <begin position="18"/>
        <end position="427"/>
    </location>
</feature>
<dbReference type="Pfam" id="PF03067">
    <property type="entry name" value="LPMO_10"/>
    <property type="match status" value="1"/>
</dbReference>
<evidence type="ECO:0000256" key="1">
    <source>
        <dbReference type="SAM" id="MobiDB-lite"/>
    </source>
</evidence>
<proteinExistence type="predicted"/>
<accession>A0A819J7Z9</accession>
<reference evidence="4" key="1">
    <citation type="submission" date="2021-02" db="EMBL/GenBank/DDBJ databases">
        <authorList>
            <person name="Nowell W R."/>
        </authorList>
    </citation>
    <scope>NUCLEOTIDE SEQUENCE</scope>
</reference>
<evidence type="ECO:0000313" key="4">
    <source>
        <dbReference type="EMBL" id="CAF3924732.1"/>
    </source>
</evidence>